<dbReference type="Proteomes" id="UP001578633">
    <property type="component" value="Chromosome 1"/>
</dbReference>
<evidence type="ECO:0000313" key="2">
    <source>
        <dbReference type="EMBL" id="KAL1800582.1"/>
    </source>
</evidence>
<feature type="compositionally biased region" description="Basic and acidic residues" evidence="1">
    <location>
        <begin position="24"/>
        <end position="38"/>
    </location>
</feature>
<evidence type="ECO:0000313" key="3">
    <source>
        <dbReference type="Proteomes" id="UP001578633"/>
    </source>
</evidence>
<name>A0ABR3UWA0_9PLEO</name>
<dbReference type="GeneID" id="96081246"/>
<proteinExistence type="predicted"/>
<dbReference type="EMBL" id="JBHGVX010000001">
    <property type="protein sequence ID" value="KAL1800582.1"/>
    <property type="molecule type" value="Genomic_DNA"/>
</dbReference>
<feature type="compositionally biased region" description="Polar residues" evidence="1">
    <location>
        <begin position="228"/>
        <end position="256"/>
    </location>
</feature>
<feature type="region of interest" description="Disordered" evidence="1">
    <location>
        <begin position="1"/>
        <end position="127"/>
    </location>
</feature>
<protein>
    <submittedName>
        <fullName evidence="2">Uncharacterized protein</fullName>
    </submittedName>
</protein>
<evidence type="ECO:0000256" key="1">
    <source>
        <dbReference type="SAM" id="MobiDB-lite"/>
    </source>
</evidence>
<feature type="region of interest" description="Disordered" evidence="1">
    <location>
        <begin position="181"/>
        <end position="276"/>
    </location>
</feature>
<gene>
    <name evidence="2" type="ORF">ACET3X_000924</name>
</gene>
<dbReference type="RefSeq" id="XP_069311166.1">
    <property type="nucleotide sequence ID" value="XM_069448274.1"/>
</dbReference>
<organism evidence="2 3">
    <name type="scientific">Alternaria dauci</name>
    <dbReference type="NCBI Taxonomy" id="48095"/>
    <lineage>
        <taxon>Eukaryota</taxon>
        <taxon>Fungi</taxon>
        <taxon>Dikarya</taxon>
        <taxon>Ascomycota</taxon>
        <taxon>Pezizomycotina</taxon>
        <taxon>Dothideomycetes</taxon>
        <taxon>Pleosporomycetidae</taxon>
        <taxon>Pleosporales</taxon>
        <taxon>Pleosporineae</taxon>
        <taxon>Pleosporaceae</taxon>
        <taxon>Alternaria</taxon>
        <taxon>Alternaria sect. Porri</taxon>
    </lineage>
</organism>
<sequence length="302" mass="33492">MSMFQMMARKRGRDDDSDSDFDEDRYPKKCRPETHEMVSHGQFRPQILSNLPHRGSHMPSPPRLFTDIRSMTPAKSEHGGAYSPDSIYGGPVRISRESSGTDMDMDMDDDDETDVRSQPPDSPAFNSFGNNFMRPAMLQPSLFNSDTINNNARIPTPIHPTFKRGGMNGLGYPMSGSAGGMAMNNPHLPSVQAPSPAWKGPGQHTDDDRSRRMPSPISEDEDIPDTPTALTQSQLSRLSFSHTSTADQMETESSPTLAPPSTPRGRKRSGALTGMGRFSMGYREDCEKCRQRVPGHYSHFLP</sequence>
<comment type="caution">
    <text evidence="2">The sequence shown here is derived from an EMBL/GenBank/DDBJ whole genome shotgun (WGS) entry which is preliminary data.</text>
</comment>
<keyword evidence="3" id="KW-1185">Reference proteome</keyword>
<feature type="compositionally biased region" description="Acidic residues" evidence="1">
    <location>
        <begin position="103"/>
        <end position="113"/>
    </location>
</feature>
<reference evidence="2 3" key="1">
    <citation type="submission" date="2024-09" db="EMBL/GenBank/DDBJ databases">
        <title>T2T genomes of carrot and Alternaria dauci and their utility for understanding host-pathogen interaction during carrot leaf blight disease.</title>
        <authorList>
            <person name="Liu W."/>
            <person name="Xu S."/>
            <person name="Ou C."/>
            <person name="Liu X."/>
            <person name="Zhuang F."/>
            <person name="Deng X.W."/>
        </authorList>
    </citation>
    <scope>NUCLEOTIDE SEQUENCE [LARGE SCALE GENOMIC DNA]</scope>
    <source>
        <strain evidence="2 3">A2016</strain>
    </source>
</reference>
<accession>A0ABR3UWA0</accession>